<dbReference type="PROSITE" id="PS51767">
    <property type="entry name" value="PEPTIDASE_A1"/>
    <property type="match status" value="2"/>
</dbReference>
<feature type="active site" evidence="5">
    <location>
        <position position="461"/>
    </location>
</feature>
<feature type="active site" evidence="5">
    <location>
        <position position="650"/>
    </location>
</feature>
<dbReference type="SUPFAM" id="SSF50630">
    <property type="entry name" value="Acid proteases"/>
    <property type="match status" value="2"/>
</dbReference>
<evidence type="ECO:0000259" key="7">
    <source>
        <dbReference type="PROSITE" id="PS51767"/>
    </source>
</evidence>
<dbReference type="FunFam" id="2.40.70.10:FF:000026">
    <property type="entry name" value="Endothiapepsin"/>
    <property type="match status" value="2"/>
</dbReference>
<dbReference type="Pfam" id="PF00026">
    <property type="entry name" value="Asp"/>
    <property type="match status" value="2"/>
</dbReference>
<keyword evidence="2 6" id="KW-0645">Protease</keyword>
<evidence type="ECO:0000256" key="1">
    <source>
        <dbReference type="ARBA" id="ARBA00007447"/>
    </source>
</evidence>
<keyword evidence="3 6" id="KW-0064">Aspartyl protease</keyword>
<evidence type="ECO:0000313" key="8">
    <source>
        <dbReference type="EMBL" id="CAE6409544.1"/>
    </source>
</evidence>
<dbReference type="PANTHER" id="PTHR47966:SF1">
    <property type="entry name" value="ASPARTYL PROTEINASE"/>
    <property type="match status" value="1"/>
</dbReference>
<dbReference type="EMBL" id="CAJMWY010000007">
    <property type="protein sequence ID" value="CAE6409544.1"/>
    <property type="molecule type" value="Genomic_DNA"/>
</dbReference>
<gene>
    <name evidence="8" type="ORF">RDB_LOCUS502</name>
</gene>
<dbReference type="PANTHER" id="PTHR47966">
    <property type="entry name" value="BETA-SITE APP-CLEAVING ENZYME, ISOFORM A-RELATED"/>
    <property type="match status" value="1"/>
</dbReference>
<feature type="domain" description="Peptidase A1" evidence="7">
    <location>
        <begin position="443"/>
        <end position="757"/>
    </location>
</feature>
<reference evidence="8" key="1">
    <citation type="submission" date="2021-01" db="EMBL/GenBank/DDBJ databases">
        <authorList>
            <person name="Kaushik A."/>
        </authorList>
    </citation>
    <scope>NUCLEOTIDE SEQUENCE</scope>
    <source>
        <strain evidence="8">AG4-RS23</strain>
    </source>
</reference>
<dbReference type="Gene3D" id="2.40.70.10">
    <property type="entry name" value="Acid Proteases"/>
    <property type="match status" value="4"/>
</dbReference>
<dbReference type="PROSITE" id="PS00141">
    <property type="entry name" value="ASP_PROTEASE"/>
    <property type="match status" value="2"/>
</dbReference>
<dbReference type="CDD" id="cd06097">
    <property type="entry name" value="Aspergillopepsin_like"/>
    <property type="match status" value="2"/>
</dbReference>
<dbReference type="InterPro" id="IPR021109">
    <property type="entry name" value="Peptidase_aspartic_dom_sf"/>
</dbReference>
<evidence type="ECO:0000256" key="5">
    <source>
        <dbReference type="PIRSR" id="PIRSR601461-1"/>
    </source>
</evidence>
<comment type="caution">
    <text evidence="8">The sequence shown here is derived from an EMBL/GenBank/DDBJ whole genome shotgun (WGS) entry which is preliminary data.</text>
</comment>
<dbReference type="AlphaFoldDB" id="A0A8H2WWS0"/>
<sequence>MTIIRANDIQNDTEYACPVTIGSPGVTLTLDFDTGSSDFWVWSSEFRASRAQLEGHQIYNPHKSRTAESLPGATWEIGYGDGSHASGNVVMDTIAIGDITIKRQAVEVAQNLSDEFLRGGSDGLLGLAFPKLNTVRPHQQKTPMQNMVEQGLVKDPIFTVKLDKHDSRGYYTFGYINEHVHASKLYWQKVITDNGWWEVVSPYVRIGSKIYNRGRSNTAIIDTGTTLILIDDETIERLYSQIPGATLDRSLGGYIFPTNTRVPELAFCVGRWLFTVPSKDLAFSDAGNGMSYGAIQSRGQNKQDILGDVFLKHVYVVFDQGKNPRVSAQLRPVLTIISDWLKEWWARHRPEGFSVRAHRNAKHRPHGPSAYAKSIKKYKIGATNHTPFFFDEVMACVWHHKHSKRTKIHTYTPGEACAPLVDLDSDDGMSIVQAEDIQNDSEYACPVTIGTPGVTLTLDFDTGSSDFWVWSSEFRATRAQLEGHQIYNPDKSRTAERLPGATWKISYGDGSSASGDVILDTVMIGDIKIKRQAVELSRHLSDEFLKGGSDGLLGLAFPKLNTVQPYQQKTPMQNMVEQGLVKEPIFSVKLDKHDSRGYYTFGYINEHIHASQLYWREVITDNGLWEVASPYVKIGSKIYDRGRSNTAIIDTGTTLILMDDETIKHLYSQIPGAKLDRSIGGYVFPTDARVPKLAFCVGRWLFTVPSEDLAFSDAGNGMSYGAIQSRGQNKQDILGDVFLKHVYVVFDQGANPRIGVAQR</sequence>
<evidence type="ECO:0000256" key="6">
    <source>
        <dbReference type="RuleBase" id="RU000454"/>
    </source>
</evidence>
<organism evidence="8 9">
    <name type="scientific">Rhizoctonia solani</name>
    <dbReference type="NCBI Taxonomy" id="456999"/>
    <lineage>
        <taxon>Eukaryota</taxon>
        <taxon>Fungi</taxon>
        <taxon>Dikarya</taxon>
        <taxon>Basidiomycota</taxon>
        <taxon>Agaricomycotina</taxon>
        <taxon>Agaricomycetes</taxon>
        <taxon>Cantharellales</taxon>
        <taxon>Ceratobasidiaceae</taxon>
        <taxon>Rhizoctonia</taxon>
    </lineage>
</organism>
<dbReference type="GO" id="GO:0004190">
    <property type="term" value="F:aspartic-type endopeptidase activity"/>
    <property type="evidence" value="ECO:0007669"/>
    <property type="project" value="UniProtKB-KW"/>
</dbReference>
<protein>
    <recommendedName>
        <fullName evidence="7">Peptidase A1 domain-containing protein</fullName>
    </recommendedName>
</protein>
<dbReference type="InterPro" id="IPR001969">
    <property type="entry name" value="Aspartic_peptidase_AS"/>
</dbReference>
<evidence type="ECO:0000256" key="3">
    <source>
        <dbReference type="ARBA" id="ARBA00022750"/>
    </source>
</evidence>
<accession>A0A8H2WWS0</accession>
<dbReference type="GO" id="GO:0006508">
    <property type="term" value="P:proteolysis"/>
    <property type="evidence" value="ECO:0007669"/>
    <property type="project" value="UniProtKB-KW"/>
</dbReference>
<proteinExistence type="inferred from homology"/>
<keyword evidence="4 6" id="KW-0378">Hydrolase</keyword>
<dbReference type="PRINTS" id="PR00792">
    <property type="entry name" value="PEPSIN"/>
</dbReference>
<evidence type="ECO:0000256" key="4">
    <source>
        <dbReference type="ARBA" id="ARBA00022801"/>
    </source>
</evidence>
<dbReference type="InterPro" id="IPR034163">
    <property type="entry name" value="Aspergillopepsin-like_cat_dom"/>
</dbReference>
<evidence type="ECO:0000313" key="9">
    <source>
        <dbReference type="Proteomes" id="UP000663861"/>
    </source>
</evidence>
<dbReference type="InterPro" id="IPR001461">
    <property type="entry name" value="Aspartic_peptidase_A1"/>
</dbReference>
<dbReference type="InterPro" id="IPR033121">
    <property type="entry name" value="PEPTIDASE_A1"/>
</dbReference>
<comment type="similarity">
    <text evidence="1 6">Belongs to the peptidase A1 family.</text>
</comment>
<evidence type="ECO:0000256" key="2">
    <source>
        <dbReference type="ARBA" id="ARBA00022670"/>
    </source>
</evidence>
<dbReference type="Proteomes" id="UP000663861">
    <property type="component" value="Unassembled WGS sequence"/>
</dbReference>
<feature type="domain" description="Peptidase A1" evidence="7">
    <location>
        <begin position="15"/>
        <end position="329"/>
    </location>
</feature>
<name>A0A8H2WWS0_9AGAM</name>